<dbReference type="Proteomes" id="UP000076420">
    <property type="component" value="Unassembled WGS sequence"/>
</dbReference>
<dbReference type="PANTHER" id="PTHR45695:SF15">
    <property type="entry name" value="OPSIN RH2"/>
    <property type="match status" value="1"/>
</dbReference>
<name>A0A2C9LL61_BIOGL</name>
<keyword evidence="6" id="KW-0675">Receptor</keyword>
<feature type="transmembrane region" description="Helical" evidence="8">
    <location>
        <begin position="70"/>
        <end position="94"/>
    </location>
</feature>
<dbReference type="KEGG" id="bgt:106065869"/>
<keyword evidence="3 8" id="KW-1133">Transmembrane helix</keyword>
<dbReference type="GO" id="GO:0004930">
    <property type="term" value="F:G protein-coupled receptor activity"/>
    <property type="evidence" value="ECO:0007669"/>
    <property type="project" value="UniProtKB-KW"/>
</dbReference>
<comment type="subcellular location">
    <subcellularLocation>
        <location evidence="1">Membrane</location>
        <topology evidence="1">Multi-pass membrane protein</topology>
    </subcellularLocation>
</comment>
<evidence type="ECO:0000256" key="7">
    <source>
        <dbReference type="ARBA" id="ARBA00023224"/>
    </source>
</evidence>
<evidence type="ECO:0000256" key="5">
    <source>
        <dbReference type="ARBA" id="ARBA00023136"/>
    </source>
</evidence>
<evidence type="ECO:0000313" key="10">
    <source>
        <dbReference type="EnsemblMetazoa" id="BGLB032366-PA"/>
    </source>
</evidence>
<proteinExistence type="predicted"/>
<feature type="transmembrane region" description="Helical" evidence="8">
    <location>
        <begin position="33"/>
        <end position="58"/>
    </location>
</feature>
<sequence length="271" mass="31269">SLAVGGNTRELTLSWDIAIQAIPSRKKYKYQNFIWYIVVFKDYTLTVSAFIAVARCCLVSLPLQFRSVFTLYRTSVSLLVIFIIMVVIHMPMLFTQGLEFSFDLRTNTTRLVSWQGASRKETLAFHDLVVRNIVPYSCIIIIALCLIILTSKLFSASKFRKSLTKVHRDTSKEKSDEGELSSRDIRVIKAVCFISGSYFIGFLPTAMQSIFRVIFPEFNLGKTYSNSFVLLLCFAVIITYFNSTINIVFYWTYNTKYREQLVVWCSRTKKI</sequence>
<evidence type="ECO:0000313" key="11">
    <source>
        <dbReference type="Proteomes" id="UP000076420"/>
    </source>
</evidence>
<evidence type="ECO:0000256" key="1">
    <source>
        <dbReference type="ARBA" id="ARBA00004141"/>
    </source>
</evidence>
<feature type="transmembrane region" description="Helical" evidence="8">
    <location>
        <begin position="133"/>
        <end position="155"/>
    </location>
</feature>
<dbReference type="VEuPathDB" id="VectorBase:BGLB032366"/>
<protein>
    <recommendedName>
        <fullName evidence="9">G-protein coupled receptors family 1 profile domain-containing protein</fullName>
    </recommendedName>
</protein>
<dbReference type="Gene3D" id="1.20.1070.10">
    <property type="entry name" value="Rhodopsin 7-helix transmembrane proteins"/>
    <property type="match status" value="1"/>
</dbReference>
<evidence type="ECO:0000256" key="3">
    <source>
        <dbReference type="ARBA" id="ARBA00022989"/>
    </source>
</evidence>
<evidence type="ECO:0000256" key="2">
    <source>
        <dbReference type="ARBA" id="ARBA00022692"/>
    </source>
</evidence>
<keyword evidence="2 8" id="KW-0812">Transmembrane</keyword>
<keyword evidence="7" id="KW-0807">Transducer</keyword>
<dbReference type="InterPro" id="IPR017452">
    <property type="entry name" value="GPCR_Rhodpsn_7TM"/>
</dbReference>
<reference evidence="10" key="1">
    <citation type="submission" date="2020-05" db="UniProtKB">
        <authorList>
            <consortium name="EnsemblMetazoa"/>
        </authorList>
    </citation>
    <scope>IDENTIFICATION</scope>
    <source>
        <strain evidence="10">BB02</strain>
    </source>
</reference>
<dbReference type="GO" id="GO:0005886">
    <property type="term" value="C:plasma membrane"/>
    <property type="evidence" value="ECO:0007669"/>
    <property type="project" value="TreeGrafter"/>
</dbReference>
<dbReference type="PROSITE" id="PS50262">
    <property type="entry name" value="G_PROTEIN_RECEP_F1_2"/>
    <property type="match status" value="1"/>
</dbReference>
<dbReference type="PANTHER" id="PTHR45695">
    <property type="entry name" value="LEUCOKININ RECEPTOR-RELATED"/>
    <property type="match status" value="1"/>
</dbReference>
<evidence type="ECO:0000259" key="9">
    <source>
        <dbReference type="PROSITE" id="PS50262"/>
    </source>
</evidence>
<dbReference type="VEuPathDB" id="VectorBase:BGLAX_038050"/>
<evidence type="ECO:0000256" key="4">
    <source>
        <dbReference type="ARBA" id="ARBA00023040"/>
    </source>
</evidence>
<gene>
    <name evidence="10" type="primary">106065869</name>
</gene>
<keyword evidence="4" id="KW-0297">G-protein coupled receptor</keyword>
<accession>A0A2C9LL61</accession>
<evidence type="ECO:0000256" key="6">
    <source>
        <dbReference type="ARBA" id="ARBA00023170"/>
    </source>
</evidence>
<feature type="transmembrane region" description="Helical" evidence="8">
    <location>
        <begin position="227"/>
        <end position="251"/>
    </location>
</feature>
<feature type="domain" description="G-protein coupled receptors family 1 profile" evidence="9">
    <location>
        <begin position="49"/>
        <end position="250"/>
    </location>
</feature>
<organism evidence="10 11">
    <name type="scientific">Biomphalaria glabrata</name>
    <name type="common">Bloodfluke planorb</name>
    <name type="synonym">Freshwater snail</name>
    <dbReference type="NCBI Taxonomy" id="6526"/>
    <lineage>
        <taxon>Eukaryota</taxon>
        <taxon>Metazoa</taxon>
        <taxon>Spiralia</taxon>
        <taxon>Lophotrochozoa</taxon>
        <taxon>Mollusca</taxon>
        <taxon>Gastropoda</taxon>
        <taxon>Heterobranchia</taxon>
        <taxon>Euthyneura</taxon>
        <taxon>Panpulmonata</taxon>
        <taxon>Hygrophila</taxon>
        <taxon>Lymnaeoidea</taxon>
        <taxon>Planorbidae</taxon>
        <taxon>Biomphalaria</taxon>
    </lineage>
</organism>
<dbReference type="AlphaFoldDB" id="A0A2C9LL61"/>
<keyword evidence="5 8" id="KW-0472">Membrane</keyword>
<evidence type="ECO:0000256" key="8">
    <source>
        <dbReference type="SAM" id="Phobius"/>
    </source>
</evidence>
<dbReference type="EnsemblMetazoa" id="BGLB032366-RA">
    <property type="protein sequence ID" value="BGLB032366-PA"/>
    <property type="gene ID" value="BGLB032366"/>
</dbReference>
<feature type="transmembrane region" description="Helical" evidence="8">
    <location>
        <begin position="190"/>
        <end position="215"/>
    </location>
</feature>
<dbReference type="SUPFAM" id="SSF81321">
    <property type="entry name" value="Family A G protein-coupled receptor-like"/>
    <property type="match status" value="1"/>
</dbReference>